<sequence>MQLRETKPLTSLSGEIIVCVAVPPLYANSSFSITSRLLRNIVAGPGNKFLNEVTMDAGVFFSSCSVLPKQYIPNFHWQNMRDGALLPLHSVKLFPFDGENK</sequence>
<organism evidence="1 2">
    <name type="scientific">Xenoophorus captivus</name>
    <dbReference type="NCBI Taxonomy" id="1517983"/>
    <lineage>
        <taxon>Eukaryota</taxon>
        <taxon>Metazoa</taxon>
        <taxon>Chordata</taxon>
        <taxon>Craniata</taxon>
        <taxon>Vertebrata</taxon>
        <taxon>Euteleostomi</taxon>
        <taxon>Actinopterygii</taxon>
        <taxon>Neopterygii</taxon>
        <taxon>Teleostei</taxon>
        <taxon>Neoteleostei</taxon>
        <taxon>Acanthomorphata</taxon>
        <taxon>Ovalentaria</taxon>
        <taxon>Atherinomorphae</taxon>
        <taxon>Cyprinodontiformes</taxon>
        <taxon>Goodeidae</taxon>
        <taxon>Xenoophorus</taxon>
    </lineage>
</organism>
<reference evidence="1 2" key="1">
    <citation type="submission" date="2021-06" db="EMBL/GenBank/DDBJ databases">
        <authorList>
            <person name="Palmer J.M."/>
        </authorList>
    </citation>
    <scope>NUCLEOTIDE SEQUENCE [LARGE SCALE GENOMIC DNA]</scope>
    <source>
        <strain evidence="1 2">XC_2019</strain>
        <tissue evidence="1">Muscle</tissue>
    </source>
</reference>
<dbReference type="EMBL" id="JAHRIN010008817">
    <property type="protein sequence ID" value="MEQ2193960.1"/>
    <property type="molecule type" value="Genomic_DNA"/>
</dbReference>
<gene>
    <name evidence="1" type="ORF">XENOCAPTIV_019530</name>
</gene>
<name>A0ABV0QDR6_9TELE</name>
<proteinExistence type="predicted"/>
<evidence type="ECO:0000313" key="2">
    <source>
        <dbReference type="Proteomes" id="UP001434883"/>
    </source>
</evidence>
<dbReference type="Proteomes" id="UP001434883">
    <property type="component" value="Unassembled WGS sequence"/>
</dbReference>
<accession>A0ABV0QDR6</accession>
<protein>
    <submittedName>
        <fullName evidence="1">Uncharacterized protein</fullName>
    </submittedName>
</protein>
<evidence type="ECO:0000313" key="1">
    <source>
        <dbReference type="EMBL" id="MEQ2193960.1"/>
    </source>
</evidence>
<comment type="caution">
    <text evidence="1">The sequence shown here is derived from an EMBL/GenBank/DDBJ whole genome shotgun (WGS) entry which is preliminary data.</text>
</comment>
<keyword evidence="2" id="KW-1185">Reference proteome</keyword>